<name>A0A9W9JEQ6_9EURO</name>
<dbReference type="EMBL" id="JAPQKP010000004">
    <property type="protein sequence ID" value="KAJ5193620.1"/>
    <property type="molecule type" value="Genomic_DNA"/>
</dbReference>
<accession>A0A9W9JEQ6</accession>
<dbReference type="OrthoDB" id="72269at2759"/>
<feature type="transmembrane region" description="Helical" evidence="1">
    <location>
        <begin position="67"/>
        <end position="86"/>
    </location>
</feature>
<keyword evidence="1" id="KW-0812">Transmembrane</keyword>
<evidence type="ECO:0000313" key="3">
    <source>
        <dbReference type="Proteomes" id="UP001150879"/>
    </source>
</evidence>
<organism evidence="2 3">
    <name type="scientific">Penicillium cf. griseofulvum</name>
    <dbReference type="NCBI Taxonomy" id="2972120"/>
    <lineage>
        <taxon>Eukaryota</taxon>
        <taxon>Fungi</taxon>
        <taxon>Dikarya</taxon>
        <taxon>Ascomycota</taxon>
        <taxon>Pezizomycotina</taxon>
        <taxon>Eurotiomycetes</taxon>
        <taxon>Eurotiomycetidae</taxon>
        <taxon>Eurotiales</taxon>
        <taxon>Aspergillaceae</taxon>
        <taxon>Penicillium</taxon>
    </lineage>
</organism>
<gene>
    <name evidence="2" type="ORF">N7472_006086</name>
</gene>
<keyword evidence="1" id="KW-0472">Membrane</keyword>
<sequence length="360" mass="40830">MADFSYRNNYIPMVMEKGQVWLNSPPTDPRKRAQTTGIASLDEPLATMFVFYWTVIDGSCPGLSLMFTNYFGTIILSLMLGTLESLRKGNRTSGYPTLWGMIGIMVTLAISIPWYLTVHLLISPTASQPTIDNLSVPIHELKALIVNLIFGLMLPCLLVALPERITWNLFTRQSAIALWQLWPFWSTAVHYFAKIFISTKEDDTNPRARWERTRATFRAVYGLTFAVAAITHIATWAISLSVAFGFRNSMDADIVADVHPWNVFVNTKPWSSIQTDSVGQGTLWLIQWDQLIAAGAMWWWALDLYRSAHATQGRRIDWQSFAVKTLAFCFVSGFTGATVELLWEREEMILEDGQVTVKRK</sequence>
<feature type="transmembrane region" description="Helical" evidence="1">
    <location>
        <begin position="98"/>
        <end position="122"/>
    </location>
</feature>
<comment type="caution">
    <text evidence="2">The sequence shown here is derived from an EMBL/GenBank/DDBJ whole genome shotgun (WGS) entry which is preliminary data.</text>
</comment>
<evidence type="ECO:0000256" key="1">
    <source>
        <dbReference type="SAM" id="Phobius"/>
    </source>
</evidence>
<protein>
    <submittedName>
        <fullName evidence="2">Uncharacterized protein</fullName>
    </submittedName>
</protein>
<proteinExistence type="predicted"/>
<reference evidence="2" key="1">
    <citation type="submission" date="2022-11" db="EMBL/GenBank/DDBJ databases">
        <authorList>
            <person name="Petersen C."/>
        </authorList>
    </citation>
    <scope>NUCLEOTIDE SEQUENCE</scope>
    <source>
        <strain evidence="2">IBT 16849</strain>
    </source>
</reference>
<feature type="transmembrane region" description="Helical" evidence="1">
    <location>
        <begin position="181"/>
        <end position="199"/>
    </location>
</feature>
<dbReference type="Proteomes" id="UP001150879">
    <property type="component" value="Unassembled WGS sequence"/>
</dbReference>
<feature type="transmembrane region" description="Helical" evidence="1">
    <location>
        <begin position="142"/>
        <end position="161"/>
    </location>
</feature>
<reference evidence="2" key="2">
    <citation type="journal article" date="2023" name="IMA Fungus">
        <title>Comparative genomic study of the Penicillium genus elucidates a diverse pangenome and 15 lateral gene transfer events.</title>
        <authorList>
            <person name="Petersen C."/>
            <person name="Sorensen T."/>
            <person name="Nielsen M.R."/>
            <person name="Sondergaard T.E."/>
            <person name="Sorensen J.L."/>
            <person name="Fitzpatrick D.A."/>
            <person name="Frisvad J.C."/>
            <person name="Nielsen K.L."/>
        </authorList>
    </citation>
    <scope>NUCLEOTIDE SEQUENCE</scope>
    <source>
        <strain evidence="2">IBT 16849</strain>
    </source>
</reference>
<evidence type="ECO:0000313" key="2">
    <source>
        <dbReference type="EMBL" id="KAJ5193620.1"/>
    </source>
</evidence>
<keyword evidence="3" id="KW-1185">Reference proteome</keyword>
<dbReference type="AlphaFoldDB" id="A0A9W9JEQ6"/>
<keyword evidence="1" id="KW-1133">Transmembrane helix</keyword>
<feature type="transmembrane region" description="Helical" evidence="1">
    <location>
        <begin position="219"/>
        <end position="244"/>
    </location>
</feature>